<dbReference type="GO" id="GO:0004523">
    <property type="term" value="F:RNA-DNA hybrid ribonuclease activity"/>
    <property type="evidence" value="ECO:0007669"/>
    <property type="project" value="InterPro"/>
</dbReference>
<dbReference type="Gene3D" id="3.30.420.10">
    <property type="entry name" value="Ribonuclease H-like superfamily/Ribonuclease H"/>
    <property type="match status" value="1"/>
</dbReference>
<proteinExistence type="predicted"/>
<feature type="domain" description="RNase H type-1" evidence="1">
    <location>
        <begin position="1"/>
        <end position="125"/>
    </location>
</feature>
<dbReference type="AlphaFoldDB" id="A0AAE4I1C1"/>
<dbReference type="InterPro" id="IPR012337">
    <property type="entry name" value="RNaseH-like_sf"/>
</dbReference>
<sequence>MLKVYTDAATNSQRSGGGILIISEEQKQIAIPLAEDNNHQAELAVIIYALHYLIQQRLNNQTVLLYSDSKTAIKILDQGQTKNKLFLPYLSEFNELAEKFPLLILQWIPEAKNKGADHLARQGLRKKL</sequence>
<organism evidence="2 4">
    <name type="scientific">Enterococcus pseudoavium</name>
    <dbReference type="NCBI Taxonomy" id="44007"/>
    <lineage>
        <taxon>Bacteria</taxon>
        <taxon>Bacillati</taxon>
        <taxon>Bacillota</taxon>
        <taxon>Bacilli</taxon>
        <taxon>Lactobacillales</taxon>
        <taxon>Enterococcaceae</taxon>
        <taxon>Enterococcus</taxon>
    </lineage>
</organism>
<dbReference type="InterPro" id="IPR036397">
    <property type="entry name" value="RNaseH_sf"/>
</dbReference>
<evidence type="ECO:0000313" key="2">
    <source>
        <dbReference type="EMBL" id="MDT2736627.1"/>
    </source>
</evidence>
<name>A0AAE4I1C1_9ENTE</name>
<evidence type="ECO:0000313" key="5">
    <source>
        <dbReference type="Proteomes" id="UP001269061"/>
    </source>
</evidence>
<dbReference type="SUPFAM" id="SSF53098">
    <property type="entry name" value="Ribonuclease H-like"/>
    <property type="match status" value="1"/>
</dbReference>
<dbReference type="PROSITE" id="PS50879">
    <property type="entry name" value="RNASE_H_1"/>
    <property type="match status" value="1"/>
</dbReference>
<dbReference type="InterPro" id="IPR002156">
    <property type="entry name" value="RNaseH_domain"/>
</dbReference>
<dbReference type="RefSeq" id="WP_067622242.1">
    <property type="nucleotide sequence ID" value="NZ_BAAAXL010000013.1"/>
</dbReference>
<evidence type="ECO:0000313" key="4">
    <source>
        <dbReference type="Proteomes" id="UP001180842"/>
    </source>
</evidence>
<dbReference type="CDD" id="cd09279">
    <property type="entry name" value="RNase_HI_like"/>
    <property type="match status" value="1"/>
</dbReference>
<reference evidence="2 5" key="1">
    <citation type="submission" date="2023-03" db="EMBL/GenBank/DDBJ databases">
        <authorList>
            <person name="Shen W."/>
            <person name="Cai J."/>
        </authorList>
    </citation>
    <scope>NUCLEOTIDE SEQUENCE</scope>
    <source>
        <strain evidence="2">P69-2</strain>
        <strain evidence="3 5">Y59</strain>
    </source>
</reference>
<dbReference type="GO" id="GO:0003676">
    <property type="term" value="F:nucleic acid binding"/>
    <property type="evidence" value="ECO:0007669"/>
    <property type="project" value="InterPro"/>
</dbReference>
<accession>A0AAE4I1C1</accession>
<dbReference type="EMBL" id="JARQAI010000005">
    <property type="protein sequence ID" value="MDT2736627.1"/>
    <property type="molecule type" value="Genomic_DNA"/>
</dbReference>
<protein>
    <submittedName>
        <fullName evidence="2">Ribonuclease HI family protein</fullName>
    </submittedName>
</protein>
<dbReference type="Pfam" id="PF00075">
    <property type="entry name" value="RNase_H"/>
    <property type="match status" value="1"/>
</dbReference>
<evidence type="ECO:0000313" key="3">
    <source>
        <dbReference type="EMBL" id="MDT2770961.1"/>
    </source>
</evidence>
<dbReference type="Proteomes" id="UP001180842">
    <property type="component" value="Unassembled WGS sequence"/>
</dbReference>
<dbReference type="Proteomes" id="UP001269061">
    <property type="component" value="Unassembled WGS sequence"/>
</dbReference>
<comment type="caution">
    <text evidence="2">The sequence shown here is derived from an EMBL/GenBank/DDBJ whole genome shotgun (WGS) entry which is preliminary data.</text>
</comment>
<evidence type="ECO:0000259" key="1">
    <source>
        <dbReference type="PROSITE" id="PS50879"/>
    </source>
</evidence>
<gene>
    <name evidence="2" type="ORF">P7H00_05680</name>
    <name evidence="3" type="ORF">P7H46_08935</name>
</gene>
<dbReference type="EMBL" id="JARQAZ010000006">
    <property type="protein sequence ID" value="MDT2770961.1"/>
    <property type="molecule type" value="Genomic_DNA"/>
</dbReference>
<keyword evidence="5" id="KW-1185">Reference proteome</keyword>